<dbReference type="EMBL" id="JAOCZP010000003">
    <property type="protein sequence ID" value="MCT7375541.1"/>
    <property type="molecule type" value="Genomic_DNA"/>
</dbReference>
<proteinExistence type="predicted"/>
<protein>
    <submittedName>
        <fullName evidence="1">Zinc-binding metallopeptidase</fullName>
    </submittedName>
</protein>
<dbReference type="Proteomes" id="UP001320831">
    <property type="component" value="Unassembled WGS sequence"/>
</dbReference>
<comment type="caution">
    <text evidence="1">The sequence shown here is derived from an EMBL/GenBank/DDBJ whole genome shotgun (WGS) entry which is preliminary data.</text>
</comment>
<name>A0ABT2LMK4_9HYPH</name>
<organism evidence="1 2">
    <name type="scientific">Chelativorans salis</name>
    <dbReference type="NCBI Taxonomy" id="2978478"/>
    <lineage>
        <taxon>Bacteria</taxon>
        <taxon>Pseudomonadati</taxon>
        <taxon>Pseudomonadota</taxon>
        <taxon>Alphaproteobacteria</taxon>
        <taxon>Hyphomicrobiales</taxon>
        <taxon>Phyllobacteriaceae</taxon>
        <taxon>Chelativorans</taxon>
    </lineage>
</organism>
<gene>
    <name evidence="1" type="ORF">N5A92_10915</name>
</gene>
<dbReference type="InterPro" id="IPR031321">
    <property type="entry name" value="UCP012641"/>
</dbReference>
<evidence type="ECO:0000313" key="2">
    <source>
        <dbReference type="Proteomes" id="UP001320831"/>
    </source>
</evidence>
<sequence>MPLSQKSAPPLPEVIGTWWERLVRNGVWHEAFREMFGDERRDYSAALAAHYANGPLPDWKERYVSSYAGSHPWEDFAETWAHYLHIVDTLETAAAFGLRVHPPVSRHPATDMDVDFDPCEQCAVNALIAAWLPLTYAVNSLNHSMGQPDLYPFVLTPAVMGKLRFVHGLIPGNGASEELS</sequence>
<reference evidence="1 2" key="1">
    <citation type="submission" date="2022-09" db="EMBL/GenBank/DDBJ databases">
        <title>Chelativorans salina sp. nov., a novel slightly halophilic bacterium isolated from a saline lake sediment enrichment.</title>
        <authorList>
            <person name="Gao L."/>
            <person name="Fang B.-Z."/>
            <person name="Li W.-J."/>
        </authorList>
    </citation>
    <scope>NUCLEOTIDE SEQUENCE [LARGE SCALE GENOMIC DNA]</scope>
    <source>
        <strain evidence="1 2">EGI FJ00035</strain>
    </source>
</reference>
<keyword evidence="2" id="KW-1185">Reference proteome</keyword>
<dbReference type="Pfam" id="PF15887">
    <property type="entry name" value="Peptidase_Mx"/>
    <property type="match status" value="1"/>
</dbReference>
<dbReference type="RefSeq" id="WP_260902591.1">
    <property type="nucleotide sequence ID" value="NZ_JAOCZP010000003.1"/>
</dbReference>
<accession>A0ABT2LMK4</accession>
<evidence type="ECO:0000313" key="1">
    <source>
        <dbReference type="EMBL" id="MCT7375541.1"/>
    </source>
</evidence>